<accession>A0ABT4LHI8</accession>
<keyword evidence="3" id="KW-1185">Reference proteome</keyword>
<gene>
    <name evidence="2" type="ORF">O4H49_01730</name>
</gene>
<name>A0ABT4LHI8_9PROT</name>
<dbReference type="Proteomes" id="UP001069802">
    <property type="component" value="Unassembled WGS sequence"/>
</dbReference>
<sequence length="47" mass="4731">MALQGDQINRPGTGETAANGREMDRSGSDKYGSGKSGFGGLGKKSVG</sequence>
<feature type="region of interest" description="Disordered" evidence="1">
    <location>
        <begin position="1"/>
        <end position="47"/>
    </location>
</feature>
<evidence type="ECO:0000256" key="1">
    <source>
        <dbReference type="SAM" id="MobiDB-lite"/>
    </source>
</evidence>
<comment type="caution">
    <text evidence="2">The sequence shown here is derived from an EMBL/GenBank/DDBJ whole genome shotgun (WGS) entry which is preliminary data.</text>
</comment>
<feature type="compositionally biased region" description="Gly residues" evidence="1">
    <location>
        <begin position="34"/>
        <end position="47"/>
    </location>
</feature>
<reference evidence="2" key="1">
    <citation type="submission" date="2022-12" db="EMBL/GenBank/DDBJ databases">
        <title>Bacterial isolates from different developmental stages of Nematostella vectensis.</title>
        <authorList>
            <person name="Fraune S."/>
        </authorList>
    </citation>
    <scope>NUCLEOTIDE SEQUENCE</scope>
    <source>
        <strain evidence="2">G21630-S1</strain>
    </source>
</reference>
<evidence type="ECO:0000313" key="2">
    <source>
        <dbReference type="EMBL" id="MCZ4279477.1"/>
    </source>
</evidence>
<protein>
    <submittedName>
        <fullName evidence="2">Uncharacterized protein</fullName>
    </submittedName>
</protein>
<organism evidence="2 3">
    <name type="scientific">Kiloniella laminariae</name>
    <dbReference type="NCBI Taxonomy" id="454162"/>
    <lineage>
        <taxon>Bacteria</taxon>
        <taxon>Pseudomonadati</taxon>
        <taxon>Pseudomonadota</taxon>
        <taxon>Alphaproteobacteria</taxon>
        <taxon>Rhodospirillales</taxon>
        <taxon>Kiloniellaceae</taxon>
        <taxon>Kiloniella</taxon>
    </lineage>
</organism>
<dbReference type="EMBL" id="JAPWGY010000001">
    <property type="protein sequence ID" value="MCZ4279477.1"/>
    <property type="molecule type" value="Genomic_DNA"/>
</dbReference>
<dbReference type="RefSeq" id="WP_269421683.1">
    <property type="nucleotide sequence ID" value="NZ_JAPWGY010000001.1"/>
</dbReference>
<evidence type="ECO:0000313" key="3">
    <source>
        <dbReference type="Proteomes" id="UP001069802"/>
    </source>
</evidence>
<proteinExistence type="predicted"/>